<comment type="caution">
    <text evidence="1">The sequence shown here is derived from an EMBL/GenBank/DDBJ whole genome shotgun (WGS) entry which is preliminary data.</text>
</comment>
<sequence length="274" mass="30129">MSGCTTGSSEARKDLSARALLDFKTGEIILPLDAYDATTRWADFQSLQRATYLAVDECMVARGQRYTAAHIIDAPDTNIGDRLYGLWNVDYVRKYGYDSPEVQTNIAIAKDAEAGGDAWGAAWKTCYETTIPTEIRSLIPGLEEQRRSLVSRLRAEARSRAEADPGWAAARVPWAACLQKAGLEPHTDGWRSKQAQDMIMSENDVPTQGTQELSRIAYIEAKCNVESGLTQNLGNLEAGYQQPLIDANQAALNKVKEQAQQRLATAKAYIATHG</sequence>
<dbReference type="AlphaFoldDB" id="A0A2A6FMK1"/>
<protein>
    <submittedName>
        <fullName evidence="1">Uncharacterized protein</fullName>
    </submittedName>
</protein>
<proteinExistence type="predicted"/>
<gene>
    <name evidence="1" type="ORF">B5766_12825</name>
</gene>
<evidence type="ECO:0000313" key="2">
    <source>
        <dbReference type="Proteomes" id="UP000219994"/>
    </source>
</evidence>
<evidence type="ECO:0000313" key="1">
    <source>
        <dbReference type="EMBL" id="PDQ34112.1"/>
    </source>
</evidence>
<accession>A0A2A6FMK1</accession>
<reference evidence="2" key="1">
    <citation type="submission" date="2017-03" db="EMBL/GenBank/DDBJ databases">
        <authorList>
            <person name="Lund M.B."/>
        </authorList>
    </citation>
    <scope>NUCLEOTIDE SEQUENCE [LARGE SCALE GENOMIC DNA]</scope>
</reference>
<dbReference type="Proteomes" id="UP000219994">
    <property type="component" value="Unassembled WGS sequence"/>
</dbReference>
<organism evidence="1 2">
    <name type="scientific">Candidatus Lumbricidiphila eiseniae</name>
    <dbReference type="NCBI Taxonomy" id="1969409"/>
    <lineage>
        <taxon>Bacteria</taxon>
        <taxon>Bacillati</taxon>
        <taxon>Actinomycetota</taxon>
        <taxon>Actinomycetes</taxon>
        <taxon>Micrococcales</taxon>
        <taxon>Microbacteriaceae</taxon>
        <taxon>Candidatus Lumbricidiphila</taxon>
    </lineage>
</organism>
<dbReference type="EMBL" id="NAEP01000069">
    <property type="protein sequence ID" value="PDQ34112.1"/>
    <property type="molecule type" value="Genomic_DNA"/>
</dbReference>
<name>A0A2A6FMK1_9MICO</name>